<proteinExistence type="inferred from homology"/>
<dbReference type="Pfam" id="PF00194">
    <property type="entry name" value="Carb_anhydrase"/>
    <property type="match status" value="3"/>
</dbReference>
<comment type="similarity">
    <text evidence="1 4">Belongs to the alpha-carbonic anhydrase family.</text>
</comment>
<keyword evidence="4" id="KW-0456">Lyase</keyword>
<dbReference type="GO" id="GO:0004089">
    <property type="term" value="F:carbonate dehydratase activity"/>
    <property type="evidence" value="ECO:0007669"/>
    <property type="project" value="UniProtKB-UniRule"/>
</dbReference>
<evidence type="ECO:0000259" key="6">
    <source>
        <dbReference type="PROSITE" id="PS51144"/>
    </source>
</evidence>
<dbReference type="Gene3D" id="3.10.200.10">
    <property type="entry name" value="Alpha carbonic anhydrase"/>
    <property type="match status" value="3"/>
</dbReference>
<dbReference type="PANTHER" id="PTHR18952">
    <property type="entry name" value="CARBONIC ANHYDRASE"/>
    <property type="match status" value="1"/>
</dbReference>
<dbReference type="SUPFAM" id="SSF51069">
    <property type="entry name" value="Carbonic anhydrase"/>
    <property type="match status" value="2"/>
</dbReference>
<keyword evidence="2 4" id="KW-0479">Metal-binding</keyword>
<comment type="caution">
    <text evidence="7">The sequence shown here is derived from an EMBL/GenBank/DDBJ whole genome shotgun (WGS) entry which is preliminary data.</text>
</comment>
<reference evidence="7 8" key="1">
    <citation type="submission" date="2024-09" db="EMBL/GenBank/DDBJ databases">
        <title>A chromosome-level genome assembly of Gray's grenadier anchovy, Coilia grayii.</title>
        <authorList>
            <person name="Fu Z."/>
        </authorList>
    </citation>
    <scope>NUCLEOTIDE SEQUENCE [LARGE SCALE GENOMIC DNA]</scope>
    <source>
        <strain evidence="7">G4</strain>
        <tissue evidence="7">Muscle</tissue>
    </source>
</reference>
<dbReference type="PANTHER" id="PTHR18952:SF200">
    <property type="entry name" value="CARBONIC ANHYDRASE"/>
    <property type="match status" value="1"/>
</dbReference>
<dbReference type="PROSITE" id="PS00162">
    <property type="entry name" value="ALPHA_CA_1"/>
    <property type="match status" value="2"/>
</dbReference>
<sequence length="538" mass="59338">MKGLINSGHTVKCELEAGEVEVRGGGLGHHYSAVQFHLHWGREDLMHFPGSEHSVDGHRYPIEMHIVSVKEGLTTAEAVKDSGGLAVLGFFIDVKEGNETGLPKAWESFTKLLEKIPENGDQVDMSLNISIEDLLMNVDLTKYYRYNGSLTTPTCDEAVVWTVFPQPIRISKDLILRFAQKAGFTDTYRPQQTLNDRHVYASANLDATTPSSGHEWCYDGCGHGPANWSHISGAYCGGKIQSPIDISSHHAMYKPLGNFSFFGFSNKSTMDYLINNGHTVQAVLKSGAVEVAGGGLDHIYSTLQFHFHWGNSSNHGPSTGHRSESSHPDTSTSQESTSSNGASEDNGKTGGSEHLLDSRVYPMEMHIVSMRKDETTSQALQNPTGFAVLGFFIEATDDTDKPASWKNFTDHLIMIEKKDSTTDLHQDISLDTLIGNVDLSKFYRYQGSLTTPSCNEAVVWTIFKEPIRVSKNLIKKFSDITGMNNIFRPVQPLNGREVFTTATVNSPENGQASSSPSCHISLLLILLCLYATLWINQQ</sequence>
<feature type="compositionally biased region" description="Polar residues" evidence="5">
    <location>
        <begin position="328"/>
        <end position="343"/>
    </location>
</feature>
<dbReference type="InterPro" id="IPR023561">
    <property type="entry name" value="Carbonic_anhydrase_a-class"/>
</dbReference>
<dbReference type="AlphaFoldDB" id="A0ABD1IUP9"/>
<dbReference type="PROSITE" id="PS51144">
    <property type="entry name" value="ALPHA_CA_2"/>
    <property type="match status" value="2"/>
</dbReference>
<dbReference type="EMBL" id="JBHFQA010000023">
    <property type="protein sequence ID" value="KAL2077965.1"/>
    <property type="molecule type" value="Genomic_DNA"/>
</dbReference>
<keyword evidence="3 4" id="KW-0862">Zinc</keyword>
<feature type="domain" description="Alpha-carbonic anhydrase" evidence="6">
    <location>
        <begin position="1"/>
        <end position="203"/>
    </location>
</feature>
<evidence type="ECO:0000256" key="1">
    <source>
        <dbReference type="ARBA" id="ARBA00010718"/>
    </source>
</evidence>
<dbReference type="Proteomes" id="UP001591681">
    <property type="component" value="Unassembled WGS sequence"/>
</dbReference>
<protein>
    <recommendedName>
        <fullName evidence="4">Carbonic anhydrase</fullName>
        <ecNumber evidence="4">4.2.1.1</ecNumber>
    </recommendedName>
</protein>
<comment type="cofactor">
    <cofactor evidence="4">
        <name>Zn(2+)</name>
        <dbReference type="ChEBI" id="CHEBI:29105"/>
    </cofactor>
</comment>
<evidence type="ECO:0000313" key="7">
    <source>
        <dbReference type="EMBL" id="KAL2077965.1"/>
    </source>
</evidence>
<evidence type="ECO:0000256" key="5">
    <source>
        <dbReference type="SAM" id="MobiDB-lite"/>
    </source>
</evidence>
<gene>
    <name evidence="7" type="ORF">ACEWY4_025650</name>
</gene>
<name>A0ABD1IUP9_9TELE</name>
<evidence type="ECO:0000256" key="3">
    <source>
        <dbReference type="ARBA" id="ARBA00022833"/>
    </source>
</evidence>
<feature type="domain" description="Alpha-carbonic anhydrase" evidence="6">
    <location>
        <begin position="214"/>
        <end position="502"/>
    </location>
</feature>
<dbReference type="InterPro" id="IPR001148">
    <property type="entry name" value="CA_dom"/>
</dbReference>
<dbReference type="InterPro" id="IPR018338">
    <property type="entry name" value="Carbonic_anhydrase_a-class_CS"/>
</dbReference>
<evidence type="ECO:0000256" key="2">
    <source>
        <dbReference type="ARBA" id="ARBA00022723"/>
    </source>
</evidence>
<comment type="function">
    <text evidence="4">Reversible hydration of carbon dioxide.</text>
</comment>
<dbReference type="EC" id="4.2.1.1" evidence="4"/>
<dbReference type="SMART" id="SM01057">
    <property type="entry name" value="Carb_anhydrase"/>
    <property type="match status" value="2"/>
</dbReference>
<dbReference type="InterPro" id="IPR036398">
    <property type="entry name" value="CA_dom_sf"/>
</dbReference>
<comment type="catalytic activity">
    <reaction evidence="4">
        <text>hydrogencarbonate + H(+) = CO2 + H2O</text>
        <dbReference type="Rhea" id="RHEA:10748"/>
        <dbReference type="ChEBI" id="CHEBI:15377"/>
        <dbReference type="ChEBI" id="CHEBI:15378"/>
        <dbReference type="ChEBI" id="CHEBI:16526"/>
        <dbReference type="ChEBI" id="CHEBI:17544"/>
        <dbReference type="EC" id="4.2.1.1"/>
    </reaction>
</comment>
<accession>A0ABD1IUP9</accession>
<dbReference type="GO" id="GO:0008270">
    <property type="term" value="F:zinc ion binding"/>
    <property type="evidence" value="ECO:0007669"/>
    <property type="project" value="UniProtKB-UniRule"/>
</dbReference>
<feature type="region of interest" description="Disordered" evidence="5">
    <location>
        <begin position="314"/>
        <end position="355"/>
    </location>
</feature>
<keyword evidence="8" id="KW-1185">Reference proteome</keyword>
<evidence type="ECO:0000256" key="4">
    <source>
        <dbReference type="RuleBase" id="RU367011"/>
    </source>
</evidence>
<organism evidence="7 8">
    <name type="scientific">Coilia grayii</name>
    <name type="common">Gray's grenadier anchovy</name>
    <dbReference type="NCBI Taxonomy" id="363190"/>
    <lineage>
        <taxon>Eukaryota</taxon>
        <taxon>Metazoa</taxon>
        <taxon>Chordata</taxon>
        <taxon>Craniata</taxon>
        <taxon>Vertebrata</taxon>
        <taxon>Euteleostomi</taxon>
        <taxon>Actinopterygii</taxon>
        <taxon>Neopterygii</taxon>
        <taxon>Teleostei</taxon>
        <taxon>Clupei</taxon>
        <taxon>Clupeiformes</taxon>
        <taxon>Clupeoidei</taxon>
        <taxon>Engraulidae</taxon>
        <taxon>Coilinae</taxon>
        <taxon>Coilia</taxon>
    </lineage>
</organism>
<evidence type="ECO:0000313" key="8">
    <source>
        <dbReference type="Proteomes" id="UP001591681"/>
    </source>
</evidence>